<dbReference type="PANTHER" id="PTHR12526">
    <property type="entry name" value="GLYCOSYLTRANSFERASE"/>
    <property type="match status" value="1"/>
</dbReference>
<dbReference type="InterPro" id="IPR001296">
    <property type="entry name" value="Glyco_trans_1"/>
</dbReference>
<evidence type="ECO:0000313" key="3">
    <source>
        <dbReference type="EMBL" id="GAA3569931.1"/>
    </source>
</evidence>
<dbReference type="InterPro" id="IPR028098">
    <property type="entry name" value="Glyco_trans_4-like_N"/>
</dbReference>
<dbReference type="RefSeq" id="WP_345005799.1">
    <property type="nucleotide sequence ID" value="NZ_BAABCY010000053.1"/>
</dbReference>
<dbReference type="EMBL" id="BAABCY010000053">
    <property type="protein sequence ID" value="GAA3569931.1"/>
    <property type="molecule type" value="Genomic_DNA"/>
</dbReference>
<reference evidence="4" key="1">
    <citation type="journal article" date="2019" name="Int. J. Syst. Evol. Microbiol.">
        <title>The Global Catalogue of Microorganisms (GCM) 10K type strain sequencing project: providing services to taxonomists for standard genome sequencing and annotation.</title>
        <authorList>
            <consortium name="The Broad Institute Genomics Platform"/>
            <consortium name="The Broad Institute Genome Sequencing Center for Infectious Disease"/>
            <person name="Wu L."/>
            <person name="Ma J."/>
        </authorList>
    </citation>
    <scope>NUCLEOTIDE SEQUENCE [LARGE SCALE GENOMIC DNA]</scope>
    <source>
        <strain evidence="4">JCM 17111</strain>
    </source>
</reference>
<comment type="caution">
    <text evidence="3">The sequence shown here is derived from an EMBL/GenBank/DDBJ whole genome shotgun (WGS) entry which is preliminary data.</text>
</comment>
<accession>A0ABP6XQT7</accession>
<dbReference type="Pfam" id="PF00534">
    <property type="entry name" value="Glycos_transf_1"/>
    <property type="match status" value="1"/>
</dbReference>
<protein>
    <submittedName>
        <fullName evidence="3">Glycosyltransferase</fullName>
    </submittedName>
</protein>
<feature type="domain" description="Glycosyltransferase subfamily 4-like N-terminal" evidence="2">
    <location>
        <begin position="19"/>
        <end position="175"/>
    </location>
</feature>
<dbReference type="Gene3D" id="3.40.50.2000">
    <property type="entry name" value="Glycogen Phosphorylase B"/>
    <property type="match status" value="2"/>
</dbReference>
<evidence type="ECO:0000259" key="1">
    <source>
        <dbReference type="Pfam" id="PF00534"/>
    </source>
</evidence>
<organism evidence="3 4">
    <name type="scientific">Snuella lapsa</name>
    <dbReference type="NCBI Taxonomy" id="870481"/>
    <lineage>
        <taxon>Bacteria</taxon>
        <taxon>Pseudomonadati</taxon>
        <taxon>Bacteroidota</taxon>
        <taxon>Flavobacteriia</taxon>
        <taxon>Flavobacteriales</taxon>
        <taxon>Flavobacteriaceae</taxon>
        <taxon>Snuella</taxon>
    </lineage>
</organism>
<sequence>MQNNNKKRICIVARSLGEGGADRVASLQSIFLSDLGYEVYVVSFCNYIKYPYKGILLNLGELKDNNNNFLGKIKRLLVFRKFINNNKIDVIIDHRVRSRPLLEVLIAFFVYKPEVIYIVHNYKIDLYFPSVKQVTRFVNKKAKCIVAVSSQIEQKVKDVYRLKNVRTIYNPIDFDFINSNKSEKLKVNYKYIFWYGRLEDEQKNIKLLIEAYKESDLVLLGIKLIIMGSGKDENKIKELIFNLGLQGNIVLLPFSKNPFAYINKSIFVALSSRYEGLPMTILESLACGIPVVSVDYNEGNNKIVQHGYNGLLVKNNDVKALADAFNTFVTDEELYKRCKKNAKSSVRSYDIEHVAKEWGKLIAE</sequence>
<dbReference type="CDD" id="cd03811">
    <property type="entry name" value="GT4_GT28_WabH-like"/>
    <property type="match status" value="1"/>
</dbReference>
<name>A0ABP6XQT7_9FLAO</name>
<dbReference type="SUPFAM" id="SSF53756">
    <property type="entry name" value="UDP-Glycosyltransferase/glycogen phosphorylase"/>
    <property type="match status" value="1"/>
</dbReference>
<keyword evidence="4" id="KW-1185">Reference proteome</keyword>
<dbReference type="Pfam" id="PF13439">
    <property type="entry name" value="Glyco_transf_4"/>
    <property type="match status" value="1"/>
</dbReference>
<evidence type="ECO:0000259" key="2">
    <source>
        <dbReference type="Pfam" id="PF13439"/>
    </source>
</evidence>
<gene>
    <name evidence="3" type="ORF">GCM10022395_19470</name>
</gene>
<proteinExistence type="predicted"/>
<dbReference type="Proteomes" id="UP001500954">
    <property type="component" value="Unassembled WGS sequence"/>
</dbReference>
<feature type="domain" description="Glycosyl transferase family 1" evidence="1">
    <location>
        <begin position="179"/>
        <end position="344"/>
    </location>
</feature>
<evidence type="ECO:0000313" key="4">
    <source>
        <dbReference type="Proteomes" id="UP001500954"/>
    </source>
</evidence>
<dbReference type="PANTHER" id="PTHR12526:SF630">
    <property type="entry name" value="GLYCOSYLTRANSFERASE"/>
    <property type="match status" value="1"/>
</dbReference>